<feature type="region of interest" description="Disordered" evidence="1">
    <location>
        <begin position="1"/>
        <end position="21"/>
    </location>
</feature>
<dbReference type="Proteomes" id="UP000030004">
    <property type="component" value="Unassembled WGS sequence"/>
</dbReference>
<feature type="transmembrane region" description="Helical" evidence="2">
    <location>
        <begin position="54"/>
        <end position="74"/>
    </location>
</feature>
<keyword evidence="2" id="KW-1133">Transmembrane helix</keyword>
<protein>
    <submittedName>
        <fullName evidence="3">Uncharacterized protein</fullName>
    </submittedName>
</protein>
<proteinExistence type="predicted"/>
<evidence type="ECO:0000313" key="3">
    <source>
        <dbReference type="EMBL" id="KGM47662.1"/>
    </source>
</evidence>
<feature type="transmembrane region" description="Helical" evidence="2">
    <location>
        <begin position="24"/>
        <end position="48"/>
    </location>
</feature>
<keyword evidence="4" id="KW-1185">Reference proteome</keyword>
<evidence type="ECO:0000256" key="1">
    <source>
        <dbReference type="SAM" id="MobiDB-lite"/>
    </source>
</evidence>
<reference evidence="3 4" key="1">
    <citation type="journal article" date="2015" name="Antonie Van Leeuwenhoek">
        <title>Pseudooceanicola atlanticus gen. nov. sp. nov., isolated from surface seawater of the Atlantic Ocean and reclassification of Oceanicola batsensis, Oceanicola marinus, Oceanicola nitratireducens, Oceanicola nanhaiensis, Oceanicola antarcticus and Oceanicola flagellatus, as Pseudooceanicola batsensis comb. nov., Pseudooceanicola marinus comb. nov., Pseudooceanicola nitratireducens comb. nov., Pseudooceanicola nanhaiensis comb. nov., Pseudooceanicola antarcticus comb. nov., and Pseudooceanicola flagellatus comb. nov.</title>
        <authorList>
            <person name="Lai Q."/>
            <person name="Li G."/>
            <person name="Liu X."/>
            <person name="Du Y."/>
            <person name="Sun F."/>
            <person name="Shao Z."/>
        </authorList>
    </citation>
    <scope>NUCLEOTIDE SEQUENCE [LARGE SCALE GENOMIC DNA]</scope>
    <source>
        <strain evidence="3 4">22II-s11g</strain>
    </source>
</reference>
<gene>
    <name evidence="3" type="ORF">ATO9_16445</name>
</gene>
<dbReference type="RefSeq" id="WP_043751581.1">
    <property type="nucleotide sequence ID" value="NZ_AQQX01000008.1"/>
</dbReference>
<dbReference type="AlphaFoldDB" id="A0A0A0EEK4"/>
<dbReference type="EMBL" id="AQQX01000008">
    <property type="protein sequence ID" value="KGM47662.1"/>
    <property type="molecule type" value="Genomic_DNA"/>
</dbReference>
<evidence type="ECO:0000256" key="2">
    <source>
        <dbReference type="SAM" id="Phobius"/>
    </source>
</evidence>
<comment type="caution">
    <text evidence="3">The sequence shown here is derived from an EMBL/GenBank/DDBJ whole genome shotgun (WGS) entry which is preliminary data.</text>
</comment>
<keyword evidence="2" id="KW-0812">Transmembrane</keyword>
<sequence length="79" mass="8460">MTYNSHISDTLPGRRYTPAEEQPSFPGITIAPSIFWTVGAGALGVGAMMVWPGLWPVISVALAMVAIVGVPRILGPRRR</sequence>
<name>A0A0A0EEK4_9RHOB</name>
<organism evidence="3 4">
    <name type="scientific">Pseudooceanicola atlanticus</name>
    <dbReference type="NCBI Taxonomy" id="1461694"/>
    <lineage>
        <taxon>Bacteria</taxon>
        <taxon>Pseudomonadati</taxon>
        <taxon>Pseudomonadota</taxon>
        <taxon>Alphaproteobacteria</taxon>
        <taxon>Rhodobacterales</taxon>
        <taxon>Paracoccaceae</taxon>
        <taxon>Pseudooceanicola</taxon>
    </lineage>
</organism>
<evidence type="ECO:0000313" key="4">
    <source>
        <dbReference type="Proteomes" id="UP000030004"/>
    </source>
</evidence>
<accession>A0A0A0EEK4</accession>
<keyword evidence="2" id="KW-0472">Membrane</keyword>